<dbReference type="OrthoDB" id="6725579at2"/>
<evidence type="ECO:0000313" key="4">
    <source>
        <dbReference type="Proteomes" id="UP000285310"/>
    </source>
</evidence>
<dbReference type="Proteomes" id="UP000285310">
    <property type="component" value="Unassembled WGS sequence"/>
</dbReference>
<sequence>MARFFADYLFASRALAERHGLAWDFPVNALGKASKVDAWDLTALAGALSPPRLLLRNFGFDTKTLQHIDAHYRETDKSLIQLATPSAAWQDLIKAAAVNGILVKRNSPTHVIGQVVRPLKLIATCAGNTEPWELAFDNIQRALEVAASIQPSGQLRNTTEAVIRYVIDYNHLADRSPLLPVKRANGDRSVAWIRQAPRANRLRTQLADRHEAQKLPDEKAFWEFTRIVFTESPQTFIDALRLALGQTLIMTGLRIGEACMIPTDWSQLRAYSALDGRPAGDYGGISQSLVLRYFGEKQQSADVEGQLLYPQIQHIPNSFEEPLTETLNRIAELTAPLRQTLTAQIKSGRLLPDFGLDEDVTPAQLFPYLSGNPFVYDDPERHNLEARYKISYDVAILEEIEQRQKNLAANGGKLRNEVRIYFTRLRRGREALLPCRNQYGCIPRRPRSSRMNYIDGTFRIRDLEAFLRAAMPTKLPDTGVFRSADGSEIASSDFLFLLPRRSLLEERSGGICDVRKYFGVARLISPTMMRAIGDRVASTGGKTLFEKYAKNEADSRLTMTTHSLRHLQNTELFRLGIADTIITKRFGRRSVAQSYEYDHRSLAEELDAIEVPKLANDLLPPKAQQVLRMAMAGKIEGSIIGEFRRLQKKKGDKAAFEFLAVEADGFHTTPYGFCVNSFTVDPCPKHLECYNGCRHFSTTDLPEHRENLSSLKAQLLEAKQQIAARSSESVGYANQLRHAASRLAGVQSALDCEPGAKPFPNGPDLSKPTDRDDGHSVLD</sequence>
<feature type="compositionally biased region" description="Basic and acidic residues" evidence="2">
    <location>
        <begin position="767"/>
        <end position="779"/>
    </location>
</feature>
<name>A0A423PFH0_9GAMM</name>
<dbReference type="AlphaFoldDB" id="A0A423PFH0"/>
<evidence type="ECO:0000256" key="2">
    <source>
        <dbReference type="SAM" id="MobiDB-lite"/>
    </source>
</evidence>
<dbReference type="InParanoid" id="A0A423PFH0"/>
<proteinExistence type="predicted"/>
<evidence type="ECO:0008006" key="5">
    <source>
        <dbReference type="Google" id="ProtNLM"/>
    </source>
</evidence>
<organism evidence="3 4">
    <name type="scientific">Salinisphaera japonica YTM-1</name>
    <dbReference type="NCBI Taxonomy" id="1209778"/>
    <lineage>
        <taxon>Bacteria</taxon>
        <taxon>Pseudomonadati</taxon>
        <taxon>Pseudomonadota</taxon>
        <taxon>Gammaproteobacteria</taxon>
        <taxon>Salinisphaerales</taxon>
        <taxon>Salinisphaeraceae</taxon>
        <taxon>Salinisphaera</taxon>
    </lineage>
</organism>
<protein>
    <recommendedName>
        <fullName evidence="5">Integrase</fullName>
    </recommendedName>
</protein>
<reference evidence="3 4" key="1">
    <citation type="submission" date="2013-10" db="EMBL/GenBank/DDBJ databases">
        <title>Salinisphaera japonica YTM-1 Genome Sequencing.</title>
        <authorList>
            <person name="Lai Q."/>
            <person name="Li C."/>
            <person name="Shao Z."/>
        </authorList>
    </citation>
    <scope>NUCLEOTIDE SEQUENCE [LARGE SCALE GENOMIC DNA]</scope>
    <source>
        <strain evidence="3 4">YTM-1</strain>
    </source>
</reference>
<accession>A0A423PFH0</accession>
<evidence type="ECO:0000256" key="1">
    <source>
        <dbReference type="SAM" id="Coils"/>
    </source>
</evidence>
<dbReference type="EMBL" id="AYKG01000067">
    <property type="protein sequence ID" value="ROO24334.1"/>
    <property type="molecule type" value="Genomic_DNA"/>
</dbReference>
<feature type="region of interest" description="Disordered" evidence="2">
    <location>
        <begin position="751"/>
        <end position="779"/>
    </location>
</feature>
<comment type="caution">
    <text evidence="3">The sequence shown here is derived from an EMBL/GenBank/DDBJ whole genome shotgun (WGS) entry which is preliminary data.</text>
</comment>
<feature type="coiled-coil region" evidence="1">
    <location>
        <begin position="701"/>
        <end position="728"/>
    </location>
</feature>
<keyword evidence="1" id="KW-0175">Coiled coil</keyword>
<dbReference type="RefSeq" id="WP_123659248.1">
    <property type="nucleotide sequence ID" value="NZ_AYKG01000067.1"/>
</dbReference>
<evidence type="ECO:0000313" key="3">
    <source>
        <dbReference type="EMBL" id="ROO24334.1"/>
    </source>
</evidence>
<gene>
    <name evidence="3" type="ORF">SAJA_14010</name>
</gene>
<keyword evidence="4" id="KW-1185">Reference proteome</keyword>